<gene>
    <name evidence="1" type="ORF">LCGC14_1446590</name>
</gene>
<evidence type="ECO:0000313" key="1">
    <source>
        <dbReference type="EMBL" id="KKM69856.1"/>
    </source>
</evidence>
<sequence>MINNYGLVWDFINAHLTYINRERRINSDRVEGINDLLNFTIEHVGLLVGAEILDDLREITGKLLRANSETWEVADDKLQNVTSMIERIEIEVDILKAGENDVR</sequence>
<proteinExistence type="predicted"/>
<protein>
    <submittedName>
        <fullName evidence="1">Uncharacterized protein</fullName>
    </submittedName>
</protein>
<dbReference type="AlphaFoldDB" id="A0A0F9K5E4"/>
<organism evidence="1">
    <name type="scientific">marine sediment metagenome</name>
    <dbReference type="NCBI Taxonomy" id="412755"/>
    <lineage>
        <taxon>unclassified sequences</taxon>
        <taxon>metagenomes</taxon>
        <taxon>ecological metagenomes</taxon>
    </lineage>
</organism>
<dbReference type="EMBL" id="LAZR01009918">
    <property type="protein sequence ID" value="KKM69856.1"/>
    <property type="molecule type" value="Genomic_DNA"/>
</dbReference>
<name>A0A0F9K5E4_9ZZZZ</name>
<reference evidence="1" key="1">
    <citation type="journal article" date="2015" name="Nature">
        <title>Complex archaea that bridge the gap between prokaryotes and eukaryotes.</title>
        <authorList>
            <person name="Spang A."/>
            <person name="Saw J.H."/>
            <person name="Jorgensen S.L."/>
            <person name="Zaremba-Niedzwiedzka K."/>
            <person name="Martijn J."/>
            <person name="Lind A.E."/>
            <person name="van Eijk R."/>
            <person name="Schleper C."/>
            <person name="Guy L."/>
            <person name="Ettema T.J."/>
        </authorList>
    </citation>
    <scope>NUCLEOTIDE SEQUENCE</scope>
</reference>
<comment type="caution">
    <text evidence="1">The sequence shown here is derived from an EMBL/GenBank/DDBJ whole genome shotgun (WGS) entry which is preliminary data.</text>
</comment>
<accession>A0A0F9K5E4</accession>